<sequence>MGSCVDKLINIVQEAKAPLTIEVVKSIAYLCHEDPYNLWYKLASVYTTIVTEQRSSTKAQSIQTKHETEKCWKCPACNKIFDDYKHLVNHITYFVKQHDVSHIDLYKKLKKISSDTGKTFSEIVASELKCS</sequence>
<keyword evidence="2" id="KW-1185">Reference proteome</keyword>
<dbReference type="EMBL" id="CP002098">
    <property type="protein sequence ID" value="ADM28067.1"/>
    <property type="molecule type" value="Genomic_DNA"/>
</dbReference>
<reference evidence="1 2" key="1">
    <citation type="journal article" date="2010" name="Stand. Genomic Sci.">
        <title>Complete genome sequence of Ignisphaera aggregans type strain (AQ1.S1).</title>
        <authorList>
            <person name="Goker M."/>
            <person name="Held B."/>
            <person name="Lapidus A."/>
            <person name="Nolan M."/>
            <person name="Spring S."/>
            <person name="Yasawong M."/>
            <person name="Lucas S."/>
            <person name="Glavina Del Rio T."/>
            <person name="Tice H."/>
            <person name="Cheng J.F."/>
            <person name="Goodwin L."/>
            <person name="Tapia R."/>
            <person name="Pitluck S."/>
            <person name="Liolios K."/>
            <person name="Ivanova N."/>
            <person name="Mavromatis K."/>
            <person name="Mikhailova N."/>
            <person name="Pati A."/>
            <person name="Chen A."/>
            <person name="Palaniappan K."/>
            <person name="Brambilla E."/>
            <person name="Land M."/>
            <person name="Hauser L."/>
            <person name="Chang Y.J."/>
            <person name="Jeffries C.D."/>
            <person name="Brettin T."/>
            <person name="Detter J.C."/>
            <person name="Han C."/>
            <person name="Rohde M."/>
            <person name="Sikorski J."/>
            <person name="Woyke T."/>
            <person name="Bristow J."/>
            <person name="Eisen J.A."/>
            <person name="Markowitz V."/>
            <person name="Hugenholtz P."/>
            <person name="Kyrpides N.C."/>
            <person name="Klenk H.P."/>
        </authorList>
    </citation>
    <scope>NUCLEOTIDE SEQUENCE [LARGE SCALE GENOMIC DNA]</scope>
    <source>
        <strain evidence="2">DSM 17230 / JCM 13409 / AQ1.S1</strain>
    </source>
</reference>
<dbReference type="KEGG" id="iag:Igag_1261"/>
<evidence type="ECO:0000313" key="1">
    <source>
        <dbReference type="EMBL" id="ADM28067.1"/>
    </source>
</evidence>
<accession>E0SPL1</accession>
<proteinExistence type="predicted"/>
<name>E0SPL1_IGNAA</name>
<dbReference type="HOGENOM" id="CLU_1922763_0_0_2"/>
<dbReference type="InterPro" id="IPR036236">
    <property type="entry name" value="Znf_C2H2_sf"/>
</dbReference>
<evidence type="ECO:0008006" key="3">
    <source>
        <dbReference type="Google" id="ProtNLM"/>
    </source>
</evidence>
<dbReference type="Proteomes" id="UP000001304">
    <property type="component" value="Chromosome"/>
</dbReference>
<gene>
    <name evidence="1" type="ordered locus">Igag_1261</name>
</gene>
<dbReference type="BioCyc" id="IAGG583356:GHAH-1243-MONOMER"/>
<dbReference type="AlphaFoldDB" id="E0SPL1"/>
<dbReference type="SUPFAM" id="SSF57667">
    <property type="entry name" value="beta-beta-alpha zinc fingers"/>
    <property type="match status" value="1"/>
</dbReference>
<protein>
    <recommendedName>
        <fullName evidence="3">C2H2-type domain-containing protein</fullName>
    </recommendedName>
</protein>
<organism evidence="1 2">
    <name type="scientific">Ignisphaera aggregans (strain DSM 17230 / JCM 13409 / AQ1.S1)</name>
    <dbReference type="NCBI Taxonomy" id="583356"/>
    <lineage>
        <taxon>Archaea</taxon>
        <taxon>Thermoproteota</taxon>
        <taxon>Thermoprotei</taxon>
        <taxon>Desulfurococcales</taxon>
        <taxon>Desulfurococcaceae</taxon>
        <taxon>Ignisphaera</taxon>
    </lineage>
</organism>
<evidence type="ECO:0000313" key="2">
    <source>
        <dbReference type="Proteomes" id="UP000001304"/>
    </source>
</evidence>